<dbReference type="PROSITE" id="PS50011">
    <property type="entry name" value="PROTEIN_KINASE_DOM"/>
    <property type="match status" value="1"/>
</dbReference>
<evidence type="ECO:0000256" key="6">
    <source>
        <dbReference type="ARBA" id="ARBA00038035"/>
    </source>
</evidence>
<feature type="compositionally biased region" description="Polar residues" evidence="9">
    <location>
        <begin position="302"/>
        <end position="315"/>
    </location>
</feature>
<feature type="compositionally biased region" description="Polar residues" evidence="9">
    <location>
        <begin position="371"/>
        <end position="382"/>
    </location>
</feature>
<evidence type="ECO:0000256" key="3">
    <source>
        <dbReference type="ARBA" id="ARBA00022741"/>
    </source>
</evidence>
<keyword evidence="3 8" id="KW-0547">Nucleotide-binding</keyword>
<dbReference type="OMA" id="EYGIAMW"/>
<dbReference type="RefSeq" id="XP_004989635.1">
    <property type="nucleotide sequence ID" value="XM_004989578.1"/>
</dbReference>
<evidence type="ECO:0000313" key="11">
    <source>
        <dbReference type="EMBL" id="EGD78312.1"/>
    </source>
</evidence>
<dbReference type="GO" id="GO:0004708">
    <property type="term" value="F:MAP kinase kinase activity"/>
    <property type="evidence" value="ECO:0007669"/>
    <property type="project" value="UniProtKB-EC"/>
</dbReference>
<dbReference type="PROSITE" id="PS00107">
    <property type="entry name" value="PROTEIN_KINASE_ATP"/>
    <property type="match status" value="1"/>
</dbReference>
<dbReference type="eggNOG" id="KOG1006">
    <property type="taxonomic scope" value="Eukaryota"/>
</dbReference>
<keyword evidence="4 11" id="KW-0418">Kinase</keyword>
<feature type="binding site" evidence="8">
    <location>
        <position position="66"/>
    </location>
    <ligand>
        <name>ATP</name>
        <dbReference type="ChEBI" id="CHEBI:30616"/>
    </ligand>
</feature>
<evidence type="ECO:0000256" key="5">
    <source>
        <dbReference type="ARBA" id="ARBA00022840"/>
    </source>
</evidence>
<dbReference type="SMART" id="SM00220">
    <property type="entry name" value="S_TKc"/>
    <property type="match status" value="1"/>
</dbReference>
<dbReference type="Gene3D" id="3.30.200.20">
    <property type="entry name" value="Phosphorylase Kinase, domain 1"/>
    <property type="match status" value="1"/>
</dbReference>
<evidence type="ECO:0000256" key="7">
    <source>
        <dbReference type="ARBA" id="ARBA00038999"/>
    </source>
</evidence>
<evidence type="ECO:0000256" key="9">
    <source>
        <dbReference type="SAM" id="MobiDB-lite"/>
    </source>
</evidence>
<keyword evidence="12" id="KW-1185">Reference proteome</keyword>
<evidence type="ECO:0000256" key="1">
    <source>
        <dbReference type="ARBA" id="ARBA00022527"/>
    </source>
</evidence>
<dbReference type="InParanoid" id="F2UMG3"/>
<evidence type="ECO:0000256" key="8">
    <source>
        <dbReference type="PROSITE-ProRule" id="PRU10141"/>
    </source>
</evidence>
<dbReference type="FunFam" id="3.30.200.20:FF:000040">
    <property type="entry name" value="Dual specificity mitogen-activated protein kinase kinase"/>
    <property type="match status" value="1"/>
</dbReference>
<dbReference type="STRING" id="946362.F2UMG3"/>
<name>F2UMG3_SALR5</name>
<dbReference type="EC" id="2.7.12.2" evidence="7"/>
<dbReference type="PANTHER" id="PTHR48013">
    <property type="entry name" value="DUAL SPECIFICITY MITOGEN-ACTIVATED PROTEIN KINASE KINASE 5-RELATED"/>
    <property type="match status" value="1"/>
</dbReference>
<dbReference type="InterPro" id="IPR017441">
    <property type="entry name" value="Protein_kinase_ATP_BS"/>
</dbReference>
<evidence type="ECO:0000313" key="12">
    <source>
        <dbReference type="Proteomes" id="UP000007799"/>
    </source>
</evidence>
<proteinExistence type="inferred from homology"/>
<dbReference type="Proteomes" id="UP000007799">
    <property type="component" value="Unassembled WGS sequence"/>
</dbReference>
<organism evidence="11 12">
    <name type="scientific">Salpingoeca rosetta (strain ATCC 50818 / BSB-021)</name>
    <dbReference type="NCBI Taxonomy" id="946362"/>
    <lineage>
        <taxon>Eukaryota</taxon>
        <taxon>Choanoflagellata</taxon>
        <taxon>Craspedida</taxon>
        <taxon>Salpingoecidae</taxon>
        <taxon>Salpingoeca</taxon>
    </lineage>
</organism>
<feature type="region of interest" description="Disordered" evidence="9">
    <location>
        <begin position="300"/>
        <end position="389"/>
    </location>
</feature>
<dbReference type="PANTHER" id="PTHR48013:SF15">
    <property type="entry name" value="DUAL SPECIFICITY MITOGEN-ACTIVATED PROTEIN KINASE KINASE 4"/>
    <property type="match status" value="1"/>
</dbReference>
<reference evidence="11" key="1">
    <citation type="submission" date="2009-08" db="EMBL/GenBank/DDBJ databases">
        <title>Annotation of Salpingoeca rosetta.</title>
        <authorList>
            <consortium name="The Broad Institute Genome Sequencing Platform"/>
            <person name="Russ C."/>
            <person name="Cuomo C."/>
            <person name="Burger G."/>
            <person name="Gray M.W."/>
            <person name="Holland P.W.H."/>
            <person name="King N."/>
            <person name="Lang F.B.F."/>
            <person name="Roger A.J."/>
            <person name="Ruiz-Trillo I."/>
            <person name="Young S.K."/>
            <person name="Zeng Q."/>
            <person name="Gargeya S."/>
            <person name="Alvarado L."/>
            <person name="Berlin A."/>
            <person name="Chapman S.B."/>
            <person name="Chen Z."/>
            <person name="Freedman E."/>
            <person name="Gellesch M."/>
            <person name="Goldberg J."/>
            <person name="Griggs A."/>
            <person name="Gujja S."/>
            <person name="Heilman E."/>
            <person name="Heiman D."/>
            <person name="Howarth C."/>
            <person name="Mehta T."/>
            <person name="Neiman D."/>
            <person name="Pearson M."/>
            <person name="Roberts A."/>
            <person name="Saif S."/>
            <person name="Shea T."/>
            <person name="Shenoy N."/>
            <person name="Sisk P."/>
            <person name="Stolte C."/>
            <person name="Sykes S."/>
            <person name="White J."/>
            <person name="Yandava C."/>
            <person name="Haas B."/>
            <person name="Nusbaum C."/>
            <person name="Birren B."/>
        </authorList>
    </citation>
    <scope>NUCLEOTIDE SEQUENCE</scope>
    <source>
        <strain evidence="11">ATCC 50818</strain>
    </source>
</reference>
<comment type="similarity">
    <text evidence="6">Belongs to the protein kinase superfamily. STE Ser/Thr protein kinase family. MAP kinase kinase subfamily.</text>
</comment>
<dbReference type="Pfam" id="PF00069">
    <property type="entry name" value="Pkinase"/>
    <property type="match status" value="1"/>
</dbReference>
<dbReference type="GO" id="GO:0005524">
    <property type="term" value="F:ATP binding"/>
    <property type="evidence" value="ECO:0007669"/>
    <property type="project" value="UniProtKB-UniRule"/>
</dbReference>
<keyword evidence="2" id="KW-0808">Transferase</keyword>
<evidence type="ECO:0000256" key="2">
    <source>
        <dbReference type="ARBA" id="ARBA00022679"/>
    </source>
</evidence>
<dbReference type="EMBL" id="GL832982">
    <property type="protein sequence ID" value="EGD78312.1"/>
    <property type="molecule type" value="Genomic_DNA"/>
</dbReference>
<dbReference type="SUPFAM" id="SSF56112">
    <property type="entry name" value="Protein kinase-like (PK-like)"/>
    <property type="match status" value="1"/>
</dbReference>
<keyword evidence="1" id="KW-0723">Serine/threonine-protein kinase</keyword>
<evidence type="ECO:0000259" key="10">
    <source>
        <dbReference type="PROSITE" id="PS50011"/>
    </source>
</evidence>
<evidence type="ECO:0000256" key="4">
    <source>
        <dbReference type="ARBA" id="ARBA00022777"/>
    </source>
</evidence>
<dbReference type="Gene3D" id="1.10.510.10">
    <property type="entry name" value="Transferase(Phosphotransferase) domain 1"/>
    <property type="match status" value="1"/>
</dbReference>
<accession>F2UMG3</accession>
<feature type="domain" description="Protein kinase" evidence="10">
    <location>
        <begin position="37"/>
        <end position="300"/>
    </location>
</feature>
<dbReference type="GeneID" id="16070186"/>
<sequence length="431" mass="47977">MLRNYRAIGDEEGLKGEIGKLYIDGNVFTITTLEKDFEIGAELGHGTFGCVKTAVHRATNTTLAVKLLRDTMRADEKEKLIKELTLSRKFDSPYTVRYHGINVFDGQIQLFVEKMRMSLDSMIKYTKRAKQRVPEAVLGHITCCLIKGLDYMWHTHRAMHRDIKPSNALIGFDGSIKLCDFGLANIAVDSILISNVGSELYLSPEQLDPTTCQQGYDVRRDVWSLGVTLLEIANLEYPFRSEAEKYASAFTVMNRVTRGLIPRVKYEYSPSFQDLISSCLETDARWRPYFRVCAQPLKRLGSGSSSTASRQNSVTGRPDAHRLASIGDENPFAADMRESRDGGVGSGSQRSPAAGVSNHADTRGNAVASPASATSLATQSPHVSAEELAKREGKTIHPALMEHEFFKQYDKVELNVANWIDSLLRLPDMAM</sequence>
<dbReference type="AlphaFoldDB" id="F2UMG3"/>
<keyword evidence="5 8" id="KW-0067">ATP-binding</keyword>
<dbReference type="KEGG" id="sre:PTSG_09379"/>
<gene>
    <name evidence="11" type="ORF">PTSG_09379</name>
</gene>
<dbReference type="InterPro" id="IPR011009">
    <property type="entry name" value="Kinase-like_dom_sf"/>
</dbReference>
<protein>
    <recommendedName>
        <fullName evidence="7">mitogen-activated protein kinase kinase</fullName>
        <ecNumber evidence="7">2.7.12.2</ecNumber>
    </recommendedName>
</protein>
<dbReference type="OrthoDB" id="10252354at2759"/>
<dbReference type="InterPro" id="IPR000719">
    <property type="entry name" value="Prot_kinase_dom"/>
</dbReference>
<dbReference type="GO" id="GO:0004674">
    <property type="term" value="F:protein serine/threonine kinase activity"/>
    <property type="evidence" value="ECO:0007669"/>
    <property type="project" value="UniProtKB-KW"/>
</dbReference>